<dbReference type="GO" id="GO:0000398">
    <property type="term" value="P:mRNA splicing, via spliceosome"/>
    <property type="evidence" value="ECO:0007669"/>
    <property type="project" value="TreeGrafter"/>
</dbReference>
<organism evidence="4 5">
    <name type="scientific">Stephania yunnanensis</name>
    <dbReference type="NCBI Taxonomy" id="152371"/>
    <lineage>
        <taxon>Eukaryota</taxon>
        <taxon>Viridiplantae</taxon>
        <taxon>Streptophyta</taxon>
        <taxon>Embryophyta</taxon>
        <taxon>Tracheophyta</taxon>
        <taxon>Spermatophyta</taxon>
        <taxon>Magnoliopsida</taxon>
        <taxon>Ranunculales</taxon>
        <taxon>Menispermaceae</taxon>
        <taxon>Menispermoideae</taxon>
        <taxon>Cissampelideae</taxon>
        <taxon>Stephania</taxon>
    </lineage>
</organism>
<comment type="caution">
    <text evidence="4">The sequence shown here is derived from an EMBL/GenBank/DDBJ whole genome shotgun (WGS) entry which is preliminary data.</text>
</comment>
<feature type="domain" description="Cwf19-like C-terminal" evidence="3">
    <location>
        <begin position="15"/>
        <end position="52"/>
    </location>
</feature>
<dbReference type="Pfam" id="PF04677">
    <property type="entry name" value="CwfJ_C_1"/>
    <property type="match status" value="1"/>
</dbReference>
<name>A0AAP0LDJ2_9MAGN</name>
<dbReference type="EMBL" id="JBBNAF010000001">
    <property type="protein sequence ID" value="KAK9169006.1"/>
    <property type="molecule type" value="Genomic_DNA"/>
</dbReference>
<evidence type="ECO:0000256" key="1">
    <source>
        <dbReference type="ARBA" id="ARBA00006795"/>
    </source>
</evidence>
<sequence>MMNMISMVAQSRSGVIKLEHESAIRNAEDNVWDENRNFKKCLIMMFRKQEKEVKKGLRGSIPKNFPYFHFEFGLKEGFVHVINDELQFNKHLGLNVIREMLQLLDEDMHRHIRYDSIDRQKPAVETFAQQWEPFDWTKQLD</sequence>
<dbReference type="GO" id="GO:0071014">
    <property type="term" value="C:post-mRNA release spliceosomal complex"/>
    <property type="evidence" value="ECO:0007669"/>
    <property type="project" value="TreeGrafter"/>
</dbReference>
<dbReference type="AlphaFoldDB" id="A0AAP0LDJ2"/>
<dbReference type="Pfam" id="PF04676">
    <property type="entry name" value="CwfJ_C_2"/>
    <property type="match status" value="1"/>
</dbReference>
<dbReference type="InterPro" id="IPR006767">
    <property type="entry name" value="Cwf19-like_C_dom-2"/>
</dbReference>
<evidence type="ECO:0000259" key="2">
    <source>
        <dbReference type="Pfam" id="PF04676"/>
    </source>
</evidence>
<evidence type="ECO:0000313" key="4">
    <source>
        <dbReference type="EMBL" id="KAK9169006.1"/>
    </source>
</evidence>
<evidence type="ECO:0008006" key="6">
    <source>
        <dbReference type="Google" id="ProtNLM"/>
    </source>
</evidence>
<evidence type="ECO:0000313" key="5">
    <source>
        <dbReference type="Proteomes" id="UP001420932"/>
    </source>
</evidence>
<dbReference type="PANTHER" id="PTHR12072">
    <property type="entry name" value="CWF19, CELL CYCLE CONTROL PROTEIN"/>
    <property type="match status" value="1"/>
</dbReference>
<comment type="similarity">
    <text evidence="1">Belongs to the CWF19 family.</text>
</comment>
<dbReference type="InterPro" id="IPR006768">
    <property type="entry name" value="Cwf19-like_C_dom-1"/>
</dbReference>
<dbReference type="InterPro" id="IPR040194">
    <property type="entry name" value="Cwf19-like"/>
</dbReference>
<evidence type="ECO:0000259" key="3">
    <source>
        <dbReference type="Pfam" id="PF04677"/>
    </source>
</evidence>
<reference evidence="4 5" key="1">
    <citation type="submission" date="2024-01" db="EMBL/GenBank/DDBJ databases">
        <title>Genome assemblies of Stephania.</title>
        <authorList>
            <person name="Yang L."/>
        </authorList>
    </citation>
    <scope>NUCLEOTIDE SEQUENCE [LARGE SCALE GENOMIC DNA]</scope>
    <source>
        <strain evidence="4">YNDBR</strain>
        <tissue evidence="4">Leaf</tissue>
    </source>
</reference>
<proteinExistence type="inferred from homology"/>
<feature type="domain" description="Cwf19-like protein C-terminal" evidence="2">
    <location>
        <begin position="54"/>
        <end position="137"/>
    </location>
</feature>
<dbReference type="Proteomes" id="UP001420932">
    <property type="component" value="Unassembled WGS sequence"/>
</dbReference>
<keyword evidence="5" id="KW-1185">Reference proteome</keyword>
<protein>
    <recommendedName>
        <fullName evidence="6">Cwf19-like protein C-terminal domain-containing protein</fullName>
    </recommendedName>
</protein>
<accession>A0AAP0LDJ2</accession>
<gene>
    <name evidence="4" type="ORF">Syun_001146</name>
</gene>
<dbReference type="PANTHER" id="PTHR12072:SF5">
    <property type="entry name" value="CWF19-LIKE PROTEIN 2"/>
    <property type="match status" value="1"/>
</dbReference>